<name>A0ABM8BX36_9MOLU</name>
<dbReference type="EMBL" id="AP026933">
    <property type="protein sequence ID" value="BDT04436.1"/>
    <property type="molecule type" value="Genomic_DNA"/>
</dbReference>
<dbReference type="Proteomes" id="UP001163387">
    <property type="component" value="Chromosome"/>
</dbReference>
<gene>
    <name evidence="1" type="ORF">SHM_20820</name>
</gene>
<accession>A0ABM8BX36</accession>
<protein>
    <submittedName>
        <fullName evidence="1">Uncharacterized protein</fullName>
    </submittedName>
</protein>
<sequence>MNRCTFTQTTKFTSLIPPHDEHFEQIQCENMTEEQFDEYGRVYCKEHRNKVDEINKSRHKNCINKEKLILDIDEIINDKNPHRTYTEYVFSLKERRGFLIICVSLFYKVTNLD</sequence>
<reference evidence="1 2" key="1">
    <citation type="journal article" date="2022" name="Front. Microbiol.">
        <title>Male-killing mechanisms vary between Spiroplasma species.</title>
        <authorList>
            <person name="Arai H."/>
            <person name="Inoue M."/>
            <person name="Kageyama D."/>
        </authorList>
    </citation>
    <scope>NUCLEOTIDE SEQUENCE [LARGE SCALE GENOMIC DNA]</scope>
    <source>
        <strain evidence="2">sHm</strain>
    </source>
</reference>
<evidence type="ECO:0000313" key="2">
    <source>
        <dbReference type="Proteomes" id="UP001163387"/>
    </source>
</evidence>
<organism evidence="1 2">
    <name type="scientific">Spiroplasma ixodetis</name>
    <dbReference type="NCBI Taxonomy" id="2141"/>
    <lineage>
        <taxon>Bacteria</taxon>
        <taxon>Bacillati</taxon>
        <taxon>Mycoplasmatota</taxon>
        <taxon>Mollicutes</taxon>
        <taxon>Entomoplasmatales</taxon>
        <taxon>Spiroplasmataceae</taxon>
        <taxon>Spiroplasma</taxon>
    </lineage>
</organism>
<keyword evidence="2" id="KW-1185">Reference proteome</keyword>
<dbReference type="RefSeq" id="WP_281748213.1">
    <property type="nucleotide sequence ID" value="NZ_AP026933.1"/>
</dbReference>
<proteinExistence type="predicted"/>
<evidence type="ECO:0000313" key="1">
    <source>
        <dbReference type="EMBL" id="BDT04436.1"/>
    </source>
</evidence>